<sequence>IIERKVSWYKIIFNTSQYALTAGIAGIIYQQAGGVVGAQNLWENRYL</sequence>
<gene>
    <name evidence="1" type="ORF">S01H4_21404</name>
</gene>
<proteinExistence type="predicted"/>
<name>X1B6E3_9ZZZZ</name>
<dbReference type="AlphaFoldDB" id="X1B6E3"/>
<reference evidence="1" key="1">
    <citation type="journal article" date="2014" name="Front. Microbiol.">
        <title>High frequency of phylogenetically diverse reductive dehalogenase-homologous genes in deep subseafloor sedimentary metagenomes.</title>
        <authorList>
            <person name="Kawai M."/>
            <person name="Futagami T."/>
            <person name="Toyoda A."/>
            <person name="Takaki Y."/>
            <person name="Nishi S."/>
            <person name="Hori S."/>
            <person name="Arai W."/>
            <person name="Tsubouchi T."/>
            <person name="Morono Y."/>
            <person name="Uchiyama I."/>
            <person name="Ito T."/>
            <person name="Fujiyama A."/>
            <person name="Inagaki F."/>
            <person name="Takami H."/>
        </authorList>
    </citation>
    <scope>NUCLEOTIDE SEQUENCE</scope>
    <source>
        <strain evidence="1">Expedition CK06-06</strain>
    </source>
</reference>
<evidence type="ECO:0000313" key="1">
    <source>
        <dbReference type="EMBL" id="GAG79738.1"/>
    </source>
</evidence>
<dbReference type="EMBL" id="BART01009693">
    <property type="protein sequence ID" value="GAG79738.1"/>
    <property type="molecule type" value="Genomic_DNA"/>
</dbReference>
<accession>X1B6E3</accession>
<organism evidence="1">
    <name type="scientific">marine sediment metagenome</name>
    <dbReference type="NCBI Taxonomy" id="412755"/>
    <lineage>
        <taxon>unclassified sequences</taxon>
        <taxon>metagenomes</taxon>
        <taxon>ecological metagenomes</taxon>
    </lineage>
</organism>
<protein>
    <submittedName>
        <fullName evidence="1">Uncharacterized protein</fullName>
    </submittedName>
</protein>
<comment type="caution">
    <text evidence="1">The sequence shown here is derived from an EMBL/GenBank/DDBJ whole genome shotgun (WGS) entry which is preliminary data.</text>
</comment>
<feature type="non-terminal residue" evidence="1">
    <location>
        <position position="1"/>
    </location>
</feature>